<dbReference type="AlphaFoldDB" id="A0A7V8JLH4"/>
<accession>A0A7V8JLH4</accession>
<protein>
    <submittedName>
        <fullName evidence="1">Uncharacterized protein</fullName>
    </submittedName>
</protein>
<dbReference type="Proteomes" id="UP000487117">
    <property type="component" value="Unassembled WGS sequence"/>
</dbReference>
<organism evidence="1 2">
    <name type="scientific">Stenotrophomonas maltophilia</name>
    <name type="common">Pseudomonas maltophilia</name>
    <name type="synonym">Xanthomonas maltophilia</name>
    <dbReference type="NCBI Taxonomy" id="40324"/>
    <lineage>
        <taxon>Bacteria</taxon>
        <taxon>Pseudomonadati</taxon>
        <taxon>Pseudomonadota</taxon>
        <taxon>Gammaproteobacteria</taxon>
        <taxon>Lysobacterales</taxon>
        <taxon>Lysobacteraceae</taxon>
        <taxon>Stenotrophomonas</taxon>
        <taxon>Stenotrophomonas maltophilia group</taxon>
    </lineage>
</organism>
<dbReference type="EMBL" id="WNDS01000003">
    <property type="protein sequence ID" value="KAF1014746.1"/>
    <property type="molecule type" value="Genomic_DNA"/>
</dbReference>
<proteinExistence type="predicted"/>
<evidence type="ECO:0000313" key="1">
    <source>
        <dbReference type="EMBL" id="KAF1014746.1"/>
    </source>
</evidence>
<name>A0A7V8JLH4_STEMA</name>
<comment type="caution">
    <text evidence="1">The sequence shown here is derived from an EMBL/GenBank/DDBJ whole genome shotgun (WGS) entry which is preliminary data.</text>
</comment>
<gene>
    <name evidence="1" type="ORF">GAK31_02233</name>
</gene>
<evidence type="ECO:0000313" key="2">
    <source>
        <dbReference type="Proteomes" id="UP000487117"/>
    </source>
</evidence>
<reference evidence="2" key="1">
    <citation type="journal article" date="2020" name="MBio">
        <title>Horizontal gene transfer to a defensive symbiont with a reduced genome amongst a multipartite beetle microbiome.</title>
        <authorList>
            <person name="Waterworth S.C."/>
            <person name="Florez L.V."/>
            <person name="Rees E.R."/>
            <person name="Hertweck C."/>
            <person name="Kaltenpoth M."/>
            <person name="Kwan J.C."/>
        </authorList>
    </citation>
    <scope>NUCLEOTIDE SEQUENCE [LARGE SCALE GENOMIC DNA]</scope>
</reference>
<sequence>MSFLFGVPRLSLWKVAKSRCRRPPSVAVTGRSSPAKAGAASAARASTAAGRRQVMLCSTNPPRCAPGARQSWAPGGASAQSGFGKLSSTCQRFVRCSVNATAAPLPRYRRAMPSVQPTTRHRAARGSIRFPLSFPCRCSCCWSKTTRIWPMRSSAACAAAATRWTGRPTAWLPPACCATRVSTWWCWISACPSWMACACWPACASAAMRPRC</sequence>